<evidence type="ECO:0000256" key="21">
    <source>
        <dbReference type="SAM" id="Phobius"/>
    </source>
</evidence>
<dbReference type="InterPro" id="IPR036291">
    <property type="entry name" value="NAD(P)-bd_dom_sf"/>
</dbReference>
<keyword evidence="13" id="KW-0576">Peroxisome</keyword>
<dbReference type="Gene3D" id="4.10.320.10">
    <property type="entry name" value="E3-binding domain"/>
    <property type="match status" value="1"/>
</dbReference>
<evidence type="ECO:0000313" key="24">
    <source>
        <dbReference type="Proteomes" id="UP000796880"/>
    </source>
</evidence>
<dbReference type="Pfam" id="PF02817">
    <property type="entry name" value="E3_binding"/>
    <property type="match status" value="1"/>
</dbReference>
<evidence type="ECO:0000256" key="16">
    <source>
        <dbReference type="ARBA" id="ARBA00023268"/>
    </source>
</evidence>
<comment type="catalytic activity">
    <reaction evidence="19">
        <text>a 4-saturated-(3S)-3-hydroxyacyl-CoA = a (3E)-enoyl-CoA + H2O</text>
        <dbReference type="Rhea" id="RHEA:20724"/>
        <dbReference type="ChEBI" id="CHEBI:15377"/>
        <dbReference type="ChEBI" id="CHEBI:58521"/>
        <dbReference type="ChEBI" id="CHEBI:137480"/>
        <dbReference type="EC" id="4.2.1.17"/>
    </reaction>
</comment>
<dbReference type="GO" id="GO:0004165">
    <property type="term" value="F:delta(3)-delta(2)-enoyl-CoA isomerase activity"/>
    <property type="evidence" value="ECO:0007669"/>
    <property type="project" value="UniProtKB-EC"/>
</dbReference>
<evidence type="ECO:0000256" key="11">
    <source>
        <dbReference type="ARBA" id="ARBA00023027"/>
    </source>
</evidence>
<comment type="similarity">
    <text evidence="6">Belongs to the 2-oxoacid dehydrogenase family.</text>
</comment>
<feature type="transmembrane region" description="Helical" evidence="21">
    <location>
        <begin position="311"/>
        <end position="336"/>
    </location>
</feature>
<evidence type="ECO:0000256" key="19">
    <source>
        <dbReference type="ARBA" id="ARBA00023717"/>
    </source>
</evidence>
<dbReference type="EMBL" id="VOIH02000007">
    <property type="protein sequence ID" value="KAF3441918.1"/>
    <property type="molecule type" value="Genomic_DNA"/>
</dbReference>
<dbReference type="Proteomes" id="UP000796880">
    <property type="component" value="Unassembled WGS sequence"/>
</dbReference>
<dbReference type="AlphaFoldDB" id="A0A8K0E8K5"/>
<evidence type="ECO:0000256" key="7">
    <source>
        <dbReference type="ARBA" id="ARBA00008750"/>
    </source>
</evidence>
<reference evidence="23" key="1">
    <citation type="submission" date="2020-03" db="EMBL/GenBank/DDBJ databases">
        <title>A high-quality chromosome-level genome assembly of a woody plant with both climbing and erect habits, Rhamnella rubrinervis.</title>
        <authorList>
            <person name="Lu Z."/>
            <person name="Yang Y."/>
            <person name="Zhu X."/>
            <person name="Sun Y."/>
        </authorList>
    </citation>
    <scope>NUCLEOTIDE SEQUENCE</scope>
    <source>
        <strain evidence="23">BYM</strain>
        <tissue evidence="23">Leaf</tissue>
    </source>
</reference>
<keyword evidence="9" id="KW-0276">Fatty acid metabolism</keyword>
<dbReference type="PROSITE" id="PS00067">
    <property type="entry name" value="3HCDH"/>
    <property type="match status" value="1"/>
</dbReference>
<feature type="domain" description="Peripheral subunit-binding (PSBD)" evidence="22">
    <location>
        <begin position="715"/>
        <end position="752"/>
    </location>
</feature>
<comment type="similarity">
    <text evidence="7">In the N-terminal section; belongs to the enoyl-CoA hydratase/isomerase family.</text>
</comment>
<dbReference type="InterPro" id="IPR001753">
    <property type="entry name" value="Enoyl-CoA_hydra/iso"/>
</dbReference>
<dbReference type="PROSITE" id="PS51826">
    <property type="entry name" value="PSBD"/>
    <property type="match status" value="1"/>
</dbReference>
<dbReference type="SUPFAM" id="SSF48179">
    <property type="entry name" value="6-phosphogluconate dehydrogenase C-terminal domain-like"/>
    <property type="match status" value="2"/>
</dbReference>
<dbReference type="CDD" id="cd06558">
    <property type="entry name" value="crotonase-like"/>
    <property type="match status" value="1"/>
</dbReference>
<dbReference type="InterPro" id="IPR029045">
    <property type="entry name" value="ClpP/crotonase-like_dom_sf"/>
</dbReference>
<evidence type="ECO:0000256" key="3">
    <source>
        <dbReference type="ARBA" id="ARBA00004275"/>
    </source>
</evidence>
<keyword evidence="11" id="KW-0520">NAD</keyword>
<evidence type="ECO:0000256" key="14">
    <source>
        <dbReference type="ARBA" id="ARBA00023235"/>
    </source>
</evidence>
<dbReference type="InterPro" id="IPR006180">
    <property type="entry name" value="3-OHacyl-CoA_DH_CS"/>
</dbReference>
<dbReference type="InterPro" id="IPR004167">
    <property type="entry name" value="PSBD"/>
</dbReference>
<dbReference type="PANTHER" id="PTHR23309:SF49">
    <property type="entry name" value="PEROXISOMAL BIFUNCTIONAL ENZYME"/>
    <property type="match status" value="1"/>
</dbReference>
<dbReference type="InterPro" id="IPR018376">
    <property type="entry name" value="Enoyl-CoA_hyd/isom_CS"/>
</dbReference>
<keyword evidence="14" id="KW-0413">Isomerase</keyword>
<dbReference type="SUPFAM" id="SSF52096">
    <property type="entry name" value="ClpP/crotonase"/>
    <property type="match status" value="1"/>
</dbReference>
<comment type="similarity">
    <text evidence="5">In the central section; belongs to the 3-hydroxyacyl-CoA dehydrogenase family.</text>
</comment>
<comment type="catalytic activity">
    <reaction evidence="2">
        <text>a (3E)-enoyl-CoA = a 4-saturated (2E)-enoyl-CoA</text>
        <dbReference type="Rhea" id="RHEA:45228"/>
        <dbReference type="ChEBI" id="CHEBI:58521"/>
        <dbReference type="ChEBI" id="CHEBI:85097"/>
        <dbReference type="EC" id="5.3.3.8"/>
    </reaction>
</comment>
<comment type="catalytic activity">
    <reaction evidence="1">
        <text>a (3Z)-enoyl-CoA = a 4-saturated (2E)-enoyl-CoA</text>
        <dbReference type="Rhea" id="RHEA:45900"/>
        <dbReference type="ChEBI" id="CHEBI:85097"/>
        <dbReference type="ChEBI" id="CHEBI:85489"/>
        <dbReference type="EC" id="5.3.3.8"/>
    </reaction>
</comment>
<evidence type="ECO:0000256" key="18">
    <source>
        <dbReference type="ARBA" id="ARBA00023709"/>
    </source>
</evidence>
<evidence type="ECO:0000256" key="15">
    <source>
        <dbReference type="ARBA" id="ARBA00023239"/>
    </source>
</evidence>
<gene>
    <name evidence="23" type="ORF">FNV43_RR15833</name>
</gene>
<evidence type="ECO:0000256" key="9">
    <source>
        <dbReference type="ARBA" id="ARBA00022832"/>
    </source>
</evidence>
<dbReference type="GO" id="GO:0016746">
    <property type="term" value="F:acyltransferase activity"/>
    <property type="evidence" value="ECO:0007669"/>
    <property type="project" value="InterPro"/>
</dbReference>
<dbReference type="InterPro" id="IPR006108">
    <property type="entry name" value="3HC_DH_C"/>
</dbReference>
<evidence type="ECO:0000256" key="13">
    <source>
        <dbReference type="ARBA" id="ARBA00023140"/>
    </source>
</evidence>
<evidence type="ECO:0000256" key="6">
    <source>
        <dbReference type="ARBA" id="ARBA00007317"/>
    </source>
</evidence>
<dbReference type="Gene3D" id="1.10.1040.50">
    <property type="match status" value="1"/>
</dbReference>
<dbReference type="Pfam" id="PF00378">
    <property type="entry name" value="ECH_1"/>
    <property type="match status" value="1"/>
</dbReference>
<keyword evidence="24" id="KW-1185">Reference proteome</keyword>
<keyword evidence="21" id="KW-1133">Transmembrane helix</keyword>
<sequence length="900" mass="96787">MAEVKVTMEIGNDGVAVITISNPPVNALAIPIIAGLKEKFDEATRRNDVKAIVLTGKGRRFSGGFDINVFEKVHKTGDVSLMPDVSVDLVVNTIEDCKKPIVAAVEGLALGGGLELALGCHARVAAPKTQLGLPELTLGVIPGFGGTQRLPRLVGLSKAVEMMLLSKPIMSEEGLKLGLIDAIVSSEDLLKVSRLWALDIADGRKPWIRSLHRTDKLGPLSEAREILKVARQQAKKTAPNMPQHQVCLDVIEEGIVHGGYSGVLKEAKDFKTLVLSNTSRGLVHVFFAQRATSKVPNVTDVGLKPRHIKKVAIIGGGLMGSGIATALLLSNIYVFLKEINSEYLLKGIKLIEANVQGLVRKGKLAPGKADMVLSKLKGVLDYSDFKDVDLVIEAVIESIPLKQKIFSEIEKICPSRCILATNTSTIDLNVVGEKTTSQDRIVGAHFFSPAHLMPLLEIVRTEKTSSQVILDLMTVGKIIKKVPVVVGNCTGFAVNRTFFPYTQGAILLANLGVDVFRIDKVISNFGLPMGPFQLQDLAGYGVFMATGKEFFNAFPDRTFRSPLIELLMKSGRNGKNNGKGYYIYEQGSQPKPDPAVLPIIVQSRRMTNIMPGGKPISVTDHQILEMVLFPVVNEACRVLDEGIVVRASDLDIASVLGMSFPSYRGGIVFWADVVGPKHIYTSLKKWSEAYGNFFKPSRVHLRRHPQLQGHACKQNSYSDAKKLAKELKVDLGRVVGSGPLGRIVVKDVEAAASSAVVAAATVTVTSATGCAAAAAPGIELGMVVPFTIMQGAVNRNMVVSLSVPTFRVGYTITTDVLDALYRKVKSGGVTMAALLAKGNSISLGKHPMIYLRICGSNSDGFNSAASTVSASIVQLGADEQCRLLSLDPHAKKKISFSFSA</sequence>
<protein>
    <recommendedName>
        <fullName evidence="22">Peripheral subunit-binding (PSBD) domain-containing protein</fullName>
    </recommendedName>
</protein>
<evidence type="ECO:0000256" key="2">
    <source>
        <dbReference type="ARBA" id="ARBA00000765"/>
    </source>
</evidence>
<organism evidence="23 24">
    <name type="scientific">Rhamnella rubrinervis</name>
    <dbReference type="NCBI Taxonomy" id="2594499"/>
    <lineage>
        <taxon>Eukaryota</taxon>
        <taxon>Viridiplantae</taxon>
        <taxon>Streptophyta</taxon>
        <taxon>Embryophyta</taxon>
        <taxon>Tracheophyta</taxon>
        <taxon>Spermatophyta</taxon>
        <taxon>Magnoliopsida</taxon>
        <taxon>eudicotyledons</taxon>
        <taxon>Gunneridae</taxon>
        <taxon>Pentapetalae</taxon>
        <taxon>rosids</taxon>
        <taxon>fabids</taxon>
        <taxon>Rosales</taxon>
        <taxon>Rhamnaceae</taxon>
        <taxon>rhamnoid group</taxon>
        <taxon>Rhamneae</taxon>
        <taxon>Rhamnella</taxon>
    </lineage>
</organism>
<dbReference type="FunFam" id="3.40.50.720:FF:000009">
    <property type="entry name" value="Fatty oxidation complex, alpha subunit"/>
    <property type="match status" value="1"/>
</dbReference>
<keyword evidence="15" id="KW-0456">Lyase</keyword>
<dbReference type="Gene3D" id="3.40.50.720">
    <property type="entry name" value="NAD(P)-binding Rossmann-like Domain"/>
    <property type="match status" value="1"/>
</dbReference>
<comment type="similarity">
    <text evidence="20">Belongs to the enoyl-CoA hydratase/isomerase family.</text>
</comment>
<dbReference type="GO" id="GO:0004300">
    <property type="term" value="F:enoyl-CoA hydratase activity"/>
    <property type="evidence" value="ECO:0007669"/>
    <property type="project" value="UniProtKB-EC"/>
</dbReference>
<dbReference type="GO" id="GO:0005777">
    <property type="term" value="C:peroxisome"/>
    <property type="evidence" value="ECO:0007669"/>
    <property type="project" value="UniProtKB-SubCell"/>
</dbReference>
<dbReference type="GO" id="GO:0008692">
    <property type="term" value="F:3-hydroxybutyryl-CoA epimerase activity"/>
    <property type="evidence" value="ECO:0007669"/>
    <property type="project" value="UniProtKB-EC"/>
</dbReference>
<dbReference type="Gene3D" id="3.90.226.10">
    <property type="entry name" value="2-enoyl-CoA Hydratase, Chain A, domain 1"/>
    <property type="match status" value="1"/>
</dbReference>
<keyword evidence="12" id="KW-0443">Lipid metabolism</keyword>
<dbReference type="OrthoDB" id="2018133at2759"/>
<dbReference type="SUPFAM" id="SSF51735">
    <property type="entry name" value="NAD(P)-binding Rossmann-fold domains"/>
    <property type="match status" value="1"/>
</dbReference>
<dbReference type="Pfam" id="PF00725">
    <property type="entry name" value="3HCDH"/>
    <property type="match status" value="1"/>
</dbReference>
<comment type="subcellular location">
    <subcellularLocation>
        <location evidence="3">Peroxisome</location>
    </subcellularLocation>
</comment>
<evidence type="ECO:0000256" key="10">
    <source>
        <dbReference type="ARBA" id="ARBA00023002"/>
    </source>
</evidence>
<proteinExistence type="inferred from homology"/>
<comment type="catalytic activity">
    <reaction evidence="17">
        <text>(3S)-3-hydroxybutanoyl-CoA = (3R)-3-hydroxybutanoyl-CoA</text>
        <dbReference type="Rhea" id="RHEA:21760"/>
        <dbReference type="ChEBI" id="CHEBI:57315"/>
        <dbReference type="ChEBI" id="CHEBI:57316"/>
        <dbReference type="EC" id="5.1.2.3"/>
    </reaction>
</comment>
<keyword evidence="16" id="KW-0511">Multifunctional enzyme</keyword>
<dbReference type="SUPFAM" id="SSF47005">
    <property type="entry name" value="Peripheral subunit-binding domain of 2-oxo acid dehydrogenase complex"/>
    <property type="match status" value="1"/>
</dbReference>
<evidence type="ECO:0000313" key="23">
    <source>
        <dbReference type="EMBL" id="KAF3441918.1"/>
    </source>
</evidence>
<comment type="caution">
    <text evidence="23">The sequence shown here is derived from an EMBL/GenBank/DDBJ whole genome shotgun (WGS) entry which is preliminary data.</text>
</comment>
<dbReference type="UniPathway" id="UPA00659"/>
<name>A0A8K0E8K5_9ROSA</name>
<comment type="catalytic activity">
    <reaction evidence="18">
        <text>a (3S)-3-hydroxyacyl-CoA = a (2E)-enoyl-CoA + H2O</text>
        <dbReference type="Rhea" id="RHEA:16105"/>
        <dbReference type="ChEBI" id="CHEBI:15377"/>
        <dbReference type="ChEBI" id="CHEBI:57318"/>
        <dbReference type="ChEBI" id="CHEBI:58856"/>
        <dbReference type="EC" id="4.2.1.17"/>
    </reaction>
</comment>
<dbReference type="InterPro" id="IPR036625">
    <property type="entry name" value="E3-bd_dom_sf"/>
</dbReference>
<dbReference type="PROSITE" id="PS00166">
    <property type="entry name" value="ENOYL_COA_HYDRATASE"/>
    <property type="match status" value="1"/>
</dbReference>
<dbReference type="InterPro" id="IPR008927">
    <property type="entry name" value="6-PGluconate_DH-like_C_sf"/>
</dbReference>
<comment type="subunit">
    <text evidence="8">Monomer.</text>
</comment>
<evidence type="ECO:0000256" key="12">
    <source>
        <dbReference type="ARBA" id="ARBA00023098"/>
    </source>
</evidence>
<comment type="pathway">
    <text evidence="4">Lipid metabolism; fatty acid beta-oxidation.</text>
</comment>
<dbReference type="PANTHER" id="PTHR23309">
    <property type="entry name" value="3-HYDROXYACYL-COA DEHYROGENASE"/>
    <property type="match status" value="1"/>
</dbReference>
<evidence type="ECO:0000256" key="1">
    <source>
        <dbReference type="ARBA" id="ARBA00000452"/>
    </source>
</evidence>
<dbReference type="FunFam" id="3.90.226.10:FF:000025">
    <property type="entry name" value="Peroxisomal fatty acid beta-oxidation multifunctional protein"/>
    <property type="match status" value="1"/>
</dbReference>
<dbReference type="GO" id="GO:0006635">
    <property type="term" value="P:fatty acid beta-oxidation"/>
    <property type="evidence" value="ECO:0007669"/>
    <property type="project" value="UniProtKB-UniPathway"/>
</dbReference>
<dbReference type="GO" id="GO:0003857">
    <property type="term" value="F:(3S)-3-hydroxyacyl-CoA dehydrogenase (NAD+) activity"/>
    <property type="evidence" value="ECO:0007669"/>
    <property type="project" value="TreeGrafter"/>
</dbReference>
<evidence type="ECO:0000256" key="5">
    <source>
        <dbReference type="ARBA" id="ARBA00007005"/>
    </source>
</evidence>
<keyword evidence="21" id="KW-0812">Transmembrane</keyword>
<keyword evidence="21" id="KW-0472">Membrane</keyword>
<evidence type="ECO:0000256" key="4">
    <source>
        <dbReference type="ARBA" id="ARBA00005005"/>
    </source>
</evidence>
<keyword evidence="10" id="KW-0560">Oxidoreductase</keyword>
<dbReference type="InterPro" id="IPR006176">
    <property type="entry name" value="3-OHacyl-CoA_DH_NAD-bd"/>
</dbReference>
<dbReference type="Pfam" id="PF02737">
    <property type="entry name" value="3HCDH_N"/>
    <property type="match status" value="1"/>
</dbReference>
<dbReference type="FunFam" id="1.10.1040.50:FF:000004">
    <property type="entry name" value="Peroxisomal fatty acid beta-oxidation multifunctional protein"/>
    <property type="match status" value="1"/>
</dbReference>
<evidence type="ECO:0000259" key="22">
    <source>
        <dbReference type="PROSITE" id="PS51826"/>
    </source>
</evidence>
<dbReference type="GO" id="GO:0070403">
    <property type="term" value="F:NAD+ binding"/>
    <property type="evidence" value="ECO:0007669"/>
    <property type="project" value="InterPro"/>
</dbReference>
<evidence type="ECO:0000256" key="20">
    <source>
        <dbReference type="RuleBase" id="RU003707"/>
    </source>
</evidence>
<accession>A0A8K0E8K5</accession>
<evidence type="ECO:0000256" key="8">
    <source>
        <dbReference type="ARBA" id="ARBA00011245"/>
    </source>
</evidence>
<evidence type="ECO:0000256" key="17">
    <source>
        <dbReference type="ARBA" id="ARBA00023701"/>
    </source>
</evidence>